<evidence type="ECO:0000256" key="6">
    <source>
        <dbReference type="ARBA" id="ARBA00023136"/>
    </source>
</evidence>
<evidence type="ECO:0000256" key="5">
    <source>
        <dbReference type="ARBA" id="ARBA00022989"/>
    </source>
</evidence>
<sequence length="586" mass="64668">MCSPRERRKRDVVVVAVVAAASVVLLSRLRRKKKQHFAGRKSDRAQKMLAKIETDSTQLALVDFGRTHLKLLCCKQRTSSSSSSSSSLSAAAALIMAYIPGPQNFSFHEENEDCEDIETPKTIKTQQPKEQCNNIGVDHAAGASSIFKDISVPKRRNVEEWLPVTSSRNAKWWYSAFHNVTAMVGAGVLSLPSAMAYLTWGPGVSVLLSSWVITLFTLWQLVQMHEMKEVPGKRFDRYHELGQHAFGKKLGLWLVVPQQLIVEIGVDIVYMVTGGSSLMGAYELLCTGGPSSCRPIRKTAWIAIFGSVHFFLAQCPNFNAISLVSFCAAIMSLSYSVIAWVAPLASGQVADVSYALPDTSRAGLVFGILNALGQIAFAYAGHNVVLEIQATLPSTPEKPSKGPMWRGCLVAYVVVAACYFPVAMVGYWAMGNGVGDNVLLSLGKPVWLIAAARLMVVVHVIGSYQVYAMPVFDMMETFLVKKLEWNPTRFLRLWVRSLYVAFTIFMAMTIPFFGDLLGFLGGFAFAPTTFFLPCCMWLTIYKPKAFSMSWILNWVCILLGVLLAVTSSVGGLRQIIISYSTYKLYE</sequence>
<evidence type="ECO:0000259" key="8">
    <source>
        <dbReference type="Pfam" id="PF01490"/>
    </source>
</evidence>
<feature type="transmembrane region" description="Helical" evidence="7">
    <location>
        <begin position="362"/>
        <end position="386"/>
    </location>
</feature>
<proteinExistence type="predicted"/>
<comment type="subcellular location">
    <subcellularLocation>
        <location evidence="1">Membrane</location>
    </subcellularLocation>
</comment>
<organism evidence="9 10">
    <name type="scientific">Sphagnum jensenii</name>
    <dbReference type="NCBI Taxonomy" id="128206"/>
    <lineage>
        <taxon>Eukaryota</taxon>
        <taxon>Viridiplantae</taxon>
        <taxon>Streptophyta</taxon>
        <taxon>Embryophyta</taxon>
        <taxon>Bryophyta</taxon>
        <taxon>Sphagnophytina</taxon>
        <taxon>Sphagnopsida</taxon>
        <taxon>Sphagnales</taxon>
        <taxon>Sphagnaceae</taxon>
        <taxon>Sphagnum</taxon>
    </lineage>
</organism>
<gene>
    <name evidence="9" type="ORF">CSSPJE1EN1_LOCUS15450</name>
</gene>
<evidence type="ECO:0000256" key="1">
    <source>
        <dbReference type="ARBA" id="ARBA00004370"/>
    </source>
</evidence>
<feature type="transmembrane region" description="Helical" evidence="7">
    <location>
        <begin position="12"/>
        <end position="29"/>
    </location>
</feature>
<keyword evidence="10" id="KW-1185">Reference proteome</keyword>
<keyword evidence="5 7" id="KW-1133">Transmembrane helix</keyword>
<keyword evidence="6 7" id="KW-0472">Membrane</keyword>
<reference evidence="9" key="1">
    <citation type="submission" date="2024-02" db="EMBL/GenBank/DDBJ databases">
        <authorList>
            <consortium name="ELIXIR-Norway"/>
            <consortium name="Elixir Norway"/>
        </authorList>
    </citation>
    <scope>NUCLEOTIDE SEQUENCE</scope>
</reference>
<feature type="transmembrane region" description="Helical" evidence="7">
    <location>
        <begin position="197"/>
        <end position="219"/>
    </location>
</feature>
<dbReference type="Proteomes" id="UP001497444">
    <property type="component" value="Chromosome 3"/>
</dbReference>
<feature type="transmembrane region" description="Helical" evidence="7">
    <location>
        <begin position="407"/>
        <end position="430"/>
    </location>
</feature>
<evidence type="ECO:0000256" key="3">
    <source>
        <dbReference type="ARBA" id="ARBA00022692"/>
    </source>
</evidence>
<evidence type="ECO:0000313" key="9">
    <source>
        <dbReference type="EMBL" id="CAK9269972.1"/>
    </source>
</evidence>
<name>A0ABP0WU54_9BRYO</name>
<feature type="transmembrane region" description="Helical" evidence="7">
    <location>
        <begin position="519"/>
        <end position="539"/>
    </location>
</feature>
<feature type="transmembrane region" description="Helical" evidence="7">
    <location>
        <begin position="551"/>
        <end position="576"/>
    </location>
</feature>
<keyword evidence="4" id="KW-0029">Amino-acid transport</keyword>
<dbReference type="InterPro" id="IPR013057">
    <property type="entry name" value="AA_transpt_TM"/>
</dbReference>
<keyword evidence="3 7" id="KW-0812">Transmembrane</keyword>
<feature type="domain" description="Amino acid transporter transmembrane" evidence="8">
    <location>
        <begin position="169"/>
        <end position="570"/>
    </location>
</feature>
<protein>
    <recommendedName>
        <fullName evidence="8">Amino acid transporter transmembrane domain-containing protein</fullName>
    </recommendedName>
</protein>
<dbReference type="EMBL" id="OZ020098">
    <property type="protein sequence ID" value="CAK9269972.1"/>
    <property type="molecule type" value="Genomic_DNA"/>
</dbReference>
<feature type="transmembrane region" description="Helical" evidence="7">
    <location>
        <begin position="450"/>
        <end position="472"/>
    </location>
</feature>
<evidence type="ECO:0000256" key="2">
    <source>
        <dbReference type="ARBA" id="ARBA00022448"/>
    </source>
</evidence>
<feature type="transmembrane region" description="Helical" evidence="7">
    <location>
        <begin position="320"/>
        <end position="342"/>
    </location>
</feature>
<evidence type="ECO:0000256" key="7">
    <source>
        <dbReference type="SAM" id="Phobius"/>
    </source>
</evidence>
<accession>A0ABP0WU54</accession>
<feature type="transmembrane region" description="Helical" evidence="7">
    <location>
        <begin position="493"/>
        <end position="513"/>
    </location>
</feature>
<evidence type="ECO:0000256" key="4">
    <source>
        <dbReference type="ARBA" id="ARBA00022970"/>
    </source>
</evidence>
<keyword evidence="2" id="KW-0813">Transport</keyword>
<evidence type="ECO:0000313" key="10">
    <source>
        <dbReference type="Proteomes" id="UP001497444"/>
    </source>
</evidence>
<dbReference type="Pfam" id="PF01490">
    <property type="entry name" value="Aa_trans"/>
    <property type="match status" value="1"/>
</dbReference>
<dbReference type="PANTHER" id="PTHR48017">
    <property type="entry name" value="OS05G0424000 PROTEIN-RELATED"/>
    <property type="match status" value="1"/>
</dbReference>